<feature type="domain" description="GerMN" evidence="4">
    <location>
        <begin position="323"/>
        <end position="429"/>
    </location>
</feature>
<keyword evidence="2 3" id="KW-0802">TPR repeat</keyword>
<feature type="repeat" description="TPR" evidence="3">
    <location>
        <begin position="217"/>
        <end position="250"/>
    </location>
</feature>
<feature type="repeat" description="TPR" evidence="3">
    <location>
        <begin position="251"/>
        <end position="284"/>
    </location>
</feature>
<organism evidence="5">
    <name type="scientific">candidate division TA06 bacterium ADurb.Bin131</name>
    <dbReference type="NCBI Taxonomy" id="1852827"/>
    <lineage>
        <taxon>Bacteria</taxon>
        <taxon>Bacteria division TA06</taxon>
    </lineage>
</organism>
<dbReference type="Pfam" id="PF07719">
    <property type="entry name" value="TPR_2"/>
    <property type="match status" value="1"/>
</dbReference>
<keyword evidence="1" id="KW-0677">Repeat</keyword>
<dbReference type="InterPro" id="IPR013105">
    <property type="entry name" value="TPR_2"/>
</dbReference>
<gene>
    <name evidence="5" type="primary">yrrB_1</name>
    <name evidence="5" type="ORF">BWX89_00025</name>
</gene>
<dbReference type="PROSITE" id="PS50005">
    <property type="entry name" value="TPR"/>
    <property type="match status" value="5"/>
</dbReference>
<dbReference type="SMART" id="SM00028">
    <property type="entry name" value="TPR"/>
    <property type="match status" value="6"/>
</dbReference>
<dbReference type="Pfam" id="PF14559">
    <property type="entry name" value="TPR_19"/>
    <property type="match status" value="1"/>
</dbReference>
<dbReference type="Pfam" id="PF10646">
    <property type="entry name" value="Germane"/>
    <property type="match status" value="1"/>
</dbReference>
<evidence type="ECO:0000259" key="4">
    <source>
        <dbReference type="Pfam" id="PF10646"/>
    </source>
</evidence>
<evidence type="ECO:0000256" key="1">
    <source>
        <dbReference type="ARBA" id="ARBA00022737"/>
    </source>
</evidence>
<evidence type="ECO:0000256" key="2">
    <source>
        <dbReference type="ARBA" id="ARBA00022803"/>
    </source>
</evidence>
<feature type="repeat" description="TPR" evidence="3">
    <location>
        <begin position="115"/>
        <end position="148"/>
    </location>
</feature>
<accession>A0A1V6CF70</accession>
<evidence type="ECO:0000256" key="3">
    <source>
        <dbReference type="PROSITE-ProRule" id="PRU00339"/>
    </source>
</evidence>
<dbReference type="InterPro" id="IPR050498">
    <property type="entry name" value="Ycf3"/>
</dbReference>
<reference evidence="5" key="1">
    <citation type="submission" date="2017-02" db="EMBL/GenBank/DDBJ databases">
        <title>Delving into the versatile metabolic prowess of the omnipresent phylum Bacteroidetes.</title>
        <authorList>
            <person name="Nobu M.K."/>
            <person name="Mei R."/>
            <person name="Narihiro T."/>
            <person name="Kuroda K."/>
            <person name="Liu W.-T."/>
        </authorList>
    </citation>
    <scope>NUCLEOTIDE SEQUENCE</scope>
    <source>
        <strain evidence="5">ADurb.Bin131</strain>
    </source>
</reference>
<dbReference type="AlphaFoldDB" id="A0A1V6CF70"/>
<dbReference type="InterPro" id="IPR019606">
    <property type="entry name" value="GerMN"/>
</dbReference>
<protein>
    <submittedName>
        <fullName evidence="5">TPR repeat-containing protein YrrB</fullName>
    </submittedName>
</protein>
<name>A0A1V6CF70_UNCT6</name>
<dbReference type="Proteomes" id="UP000485562">
    <property type="component" value="Unassembled WGS sequence"/>
</dbReference>
<evidence type="ECO:0000313" key="5">
    <source>
        <dbReference type="EMBL" id="OQB75513.1"/>
    </source>
</evidence>
<comment type="caution">
    <text evidence="5">The sequence shown here is derived from an EMBL/GenBank/DDBJ whole genome shotgun (WGS) entry which is preliminary data.</text>
</comment>
<dbReference type="SUPFAM" id="SSF48439">
    <property type="entry name" value="Protein prenylyltransferase"/>
    <property type="match status" value="1"/>
</dbReference>
<dbReference type="PANTHER" id="PTHR44858:SF1">
    <property type="entry name" value="UDP-N-ACETYLGLUCOSAMINE--PEPTIDE N-ACETYLGLUCOSAMINYLTRANSFERASE SPINDLY-RELATED"/>
    <property type="match status" value="1"/>
</dbReference>
<dbReference type="PROSITE" id="PS50293">
    <property type="entry name" value="TPR_REGION"/>
    <property type="match status" value="3"/>
</dbReference>
<feature type="repeat" description="TPR" evidence="3">
    <location>
        <begin position="81"/>
        <end position="114"/>
    </location>
</feature>
<proteinExistence type="predicted"/>
<dbReference type="Pfam" id="PF13371">
    <property type="entry name" value="TPR_9"/>
    <property type="match status" value="1"/>
</dbReference>
<dbReference type="PANTHER" id="PTHR44858">
    <property type="entry name" value="TETRATRICOPEPTIDE REPEAT PROTEIN 6"/>
    <property type="match status" value="1"/>
</dbReference>
<sequence>MTHKHIKNLQFIIISLFCFFALQFTGCAHFYGANTSVDEATSSEDRILQATKCYERGLGSDDSRERIKFFSRAIEINPQFGDAYFMRADTLTREKRYFQALKDYNKAIAIDPQNSEYLVGRAVVFFLRKQTQKAIADLKKAIEIDPENVHAYCTLASIFALIGKYEDAMKFFNTAIELDPQNPVVYVNRSFLFYKIGEYQKALDDCNKALDSFFEVPNAYSNRGIIYAVFGQYTLAMDDIRTALELDPNNIDLYYDRALIYYHLGLYRKAIEDFEKYLKAEPDGIYSKDSKKLLVTCKKNLDTVVVFFWNTKEDPELRSGRIYPVKRRISGIKNPLLQSLEELIKGPTKEEIENGYYSFFDADVKIKSVRLSNNILYIDFYKHPLFDVDLEELRKGYGLHNYIMVLFPIKETLFQFPYIKDVVISNEGKIFYPED</sequence>
<feature type="repeat" description="TPR" evidence="3">
    <location>
        <begin position="149"/>
        <end position="182"/>
    </location>
</feature>
<dbReference type="Gene3D" id="1.25.40.10">
    <property type="entry name" value="Tetratricopeptide repeat domain"/>
    <property type="match status" value="2"/>
</dbReference>
<dbReference type="EMBL" id="MWDQ01000009">
    <property type="protein sequence ID" value="OQB75513.1"/>
    <property type="molecule type" value="Genomic_DNA"/>
</dbReference>
<dbReference type="InterPro" id="IPR011990">
    <property type="entry name" value="TPR-like_helical_dom_sf"/>
</dbReference>
<dbReference type="InterPro" id="IPR019734">
    <property type="entry name" value="TPR_rpt"/>
</dbReference>